<name>A0A922FLC5_CARIL</name>
<comment type="caution">
    <text evidence="1">The sequence shown here is derived from an EMBL/GenBank/DDBJ whole genome shotgun (WGS) entry which is preliminary data.</text>
</comment>
<dbReference type="Proteomes" id="UP000811246">
    <property type="component" value="Chromosome 3"/>
</dbReference>
<organism evidence="1 2">
    <name type="scientific">Carya illinoinensis</name>
    <name type="common">Pecan</name>
    <dbReference type="NCBI Taxonomy" id="32201"/>
    <lineage>
        <taxon>Eukaryota</taxon>
        <taxon>Viridiplantae</taxon>
        <taxon>Streptophyta</taxon>
        <taxon>Embryophyta</taxon>
        <taxon>Tracheophyta</taxon>
        <taxon>Spermatophyta</taxon>
        <taxon>Magnoliopsida</taxon>
        <taxon>eudicotyledons</taxon>
        <taxon>Gunneridae</taxon>
        <taxon>Pentapetalae</taxon>
        <taxon>rosids</taxon>
        <taxon>fabids</taxon>
        <taxon>Fagales</taxon>
        <taxon>Juglandaceae</taxon>
        <taxon>Carya</taxon>
    </lineage>
</organism>
<gene>
    <name evidence="1" type="ORF">I3842_03G158600</name>
</gene>
<sequence length="68" mass="7475">MGDPTETATKNFPSPPICRTPPQSHVLHLQARRQIHLSCSSPLMSSSESLSQLIQLSLGELSFYVCYG</sequence>
<dbReference type="EMBL" id="CM031827">
    <property type="protein sequence ID" value="KAG6722418.1"/>
    <property type="molecule type" value="Genomic_DNA"/>
</dbReference>
<evidence type="ECO:0000313" key="2">
    <source>
        <dbReference type="Proteomes" id="UP000811246"/>
    </source>
</evidence>
<proteinExistence type="predicted"/>
<reference evidence="1" key="1">
    <citation type="submission" date="2021-01" db="EMBL/GenBank/DDBJ databases">
        <authorList>
            <person name="Lovell J.T."/>
            <person name="Bentley N."/>
            <person name="Bhattarai G."/>
            <person name="Jenkins J.W."/>
            <person name="Sreedasyam A."/>
            <person name="Alarcon Y."/>
            <person name="Bock C."/>
            <person name="Boston L."/>
            <person name="Carlson J."/>
            <person name="Cervantes K."/>
            <person name="Clermont K."/>
            <person name="Krom N."/>
            <person name="Kubenka K."/>
            <person name="Mamidi S."/>
            <person name="Mattison C."/>
            <person name="Monteros M."/>
            <person name="Pisani C."/>
            <person name="Plott C."/>
            <person name="Rajasekar S."/>
            <person name="Rhein H.S."/>
            <person name="Rohla C."/>
            <person name="Song M."/>
            <person name="Hilaire R.S."/>
            <person name="Shu S."/>
            <person name="Wells L."/>
            <person name="Wang X."/>
            <person name="Webber J."/>
            <person name="Heerema R.J."/>
            <person name="Klein P."/>
            <person name="Conner P."/>
            <person name="Grauke L."/>
            <person name="Grimwood J."/>
            <person name="Schmutz J."/>
            <person name="Randall J.J."/>
        </authorList>
    </citation>
    <scope>NUCLEOTIDE SEQUENCE</scope>
    <source>
        <tissue evidence="1">Leaf</tissue>
    </source>
</reference>
<protein>
    <submittedName>
        <fullName evidence="1">Uncharacterized protein</fullName>
    </submittedName>
</protein>
<evidence type="ECO:0000313" key="1">
    <source>
        <dbReference type="EMBL" id="KAG6722418.1"/>
    </source>
</evidence>
<accession>A0A922FLC5</accession>
<dbReference type="AlphaFoldDB" id="A0A922FLC5"/>